<reference evidence="2" key="1">
    <citation type="submission" date="2020-03" db="EMBL/GenBank/DDBJ databases">
        <title>Site-based positive gene gene selection in Geosmithia morbida across the United States reveals a broad range of putative effectors and factors for local host and environmental adapation.</title>
        <authorList>
            <person name="Onufrak A."/>
            <person name="Murdoch R.W."/>
            <person name="Gazis R."/>
            <person name="Huff M."/>
            <person name="Staton M."/>
            <person name="Klingeman W."/>
            <person name="Hadziabdic D."/>
        </authorList>
    </citation>
    <scope>NUCLEOTIDE SEQUENCE</scope>
    <source>
        <strain evidence="2">1262</strain>
    </source>
</reference>
<sequence length="403" mass="44359">MAAPASLSALLDSLTQSLASAQDITPQIASIGHQKQGISLLDVKNELLLSYLQNLVFLILLKLRNSKGDDNGKTDDGDRIDEAVRTKLVELRLYLEKGARPLEEKLRYSIESFLTRARESQSKDEVGKKGKKTKSSRTGSESDESESDSESEDESEEEDDDADNSDIEGSVVDGPPKPKKIPSGGKRSTGAPALAGLAEDKSVRPTRGVSDAPDGVYRPPKRERHVMDKPASQREKRNEGRAAHSRTMDEFVASELSAAPQAEPSIGTTIVQGGRKVKTSFDREKEAERQSYEESNFVRLPKENKKDRARKNREAAARSSMSFGGEEWHDLGEGVSRIDRLTRRKDGGGRASNVRSMLDKSRKRGAADAPDGPRGSGDVMGGERFQKRVRLEEAGRRDRGKKR</sequence>
<accession>A0A9P4Z2D7</accession>
<protein>
    <submittedName>
        <fullName evidence="2">U3 small nucleolar ribonucleoprotein LCP5</fullName>
    </submittedName>
</protein>
<feature type="region of interest" description="Disordered" evidence="1">
    <location>
        <begin position="117"/>
        <end position="403"/>
    </location>
</feature>
<dbReference type="AlphaFoldDB" id="A0A9P4Z2D7"/>
<comment type="caution">
    <text evidence="2">The sequence shown here is derived from an EMBL/GenBank/DDBJ whole genome shotgun (WGS) entry which is preliminary data.</text>
</comment>
<evidence type="ECO:0000313" key="3">
    <source>
        <dbReference type="Proteomes" id="UP000749293"/>
    </source>
</evidence>
<evidence type="ECO:0000256" key="1">
    <source>
        <dbReference type="SAM" id="MobiDB-lite"/>
    </source>
</evidence>
<dbReference type="Proteomes" id="UP000749293">
    <property type="component" value="Unassembled WGS sequence"/>
</dbReference>
<dbReference type="InterPro" id="IPR007146">
    <property type="entry name" value="Sas10/Utp3/C1D"/>
</dbReference>
<name>A0A9P4Z2D7_9HYPO</name>
<dbReference type="OrthoDB" id="203440at2759"/>
<dbReference type="GO" id="GO:0000462">
    <property type="term" value="P:maturation of SSU-rRNA from tricistronic rRNA transcript (SSU-rRNA, 5.8S rRNA, LSU-rRNA)"/>
    <property type="evidence" value="ECO:0007669"/>
    <property type="project" value="TreeGrafter"/>
</dbReference>
<organism evidence="2 3">
    <name type="scientific">Geosmithia morbida</name>
    <dbReference type="NCBI Taxonomy" id="1094350"/>
    <lineage>
        <taxon>Eukaryota</taxon>
        <taxon>Fungi</taxon>
        <taxon>Dikarya</taxon>
        <taxon>Ascomycota</taxon>
        <taxon>Pezizomycotina</taxon>
        <taxon>Sordariomycetes</taxon>
        <taxon>Hypocreomycetidae</taxon>
        <taxon>Hypocreales</taxon>
        <taxon>Bionectriaceae</taxon>
        <taxon>Geosmithia</taxon>
    </lineage>
</organism>
<gene>
    <name evidence="2" type="ORF">GMORB2_0649</name>
</gene>
<feature type="compositionally biased region" description="Basic and acidic residues" evidence="1">
    <location>
        <begin position="117"/>
        <end position="128"/>
    </location>
</feature>
<dbReference type="PANTHER" id="PTHR13237">
    <property type="entry name" value="SOMETHING ABOUT SILENCING PROTEIN 10-RELATED"/>
    <property type="match status" value="1"/>
</dbReference>
<feature type="compositionally biased region" description="Basic and acidic residues" evidence="1">
    <location>
        <begin position="300"/>
        <end position="316"/>
    </location>
</feature>
<feature type="compositionally biased region" description="Basic and acidic residues" evidence="1">
    <location>
        <begin position="326"/>
        <end position="348"/>
    </location>
</feature>
<dbReference type="GO" id="GO:0032040">
    <property type="term" value="C:small-subunit processome"/>
    <property type="evidence" value="ECO:0007669"/>
    <property type="project" value="TreeGrafter"/>
</dbReference>
<evidence type="ECO:0000313" key="2">
    <source>
        <dbReference type="EMBL" id="KAF4126912.1"/>
    </source>
</evidence>
<feature type="compositionally biased region" description="Basic and acidic residues" evidence="1">
    <location>
        <begin position="225"/>
        <end position="249"/>
    </location>
</feature>
<dbReference type="EMBL" id="JAANYQ010000001">
    <property type="protein sequence ID" value="KAF4126912.1"/>
    <property type="molecule type" value="Genomic_DNA"/>
</dbReference>
<keyword evidence="2" id="KW-0687">Ribonucleoprotein</keyword>
<proteinExistence type="predicted"/>
<dbReference type="GeneID" id="55966879"/>
<feature type="compositionally biased region" description="Acidic residues" evidence="1">
    <location>
        <begin position="141"/>
        <end position="166"/>
    </location>
</feature>
<feature type="compositionally biased region" description="Basic and acidic residues" evidence="1">
    <location>
        <begin position="279"/>
        <end position="292"/>
    </location>
</feature>
<dbReference type="RefSeq" id="XP_035325564.1">
    <property type="nucleotide sequence ID" value="XM_035462634.1"/>
</dbReference>
<feature type="compositionally biased region" description="Basic and acidic residues" evidence="1">
    <location>
        <begin position="384"/>
        <end position="397"/>
    </location>
</feature>
<keyword evidence="3" id="KW-1185">Reference proteome</keyword>
<dbReference type="PANTHER" id="PTHR13237:SF9">
    <property type="entry name" value="NEUROGUIDIN"/>
    <property type="match status" value="1"/>
</dbReference>
<dbReference type="Pfam" id="PF04000">
    <property type="entry name" value="Sas10_Utp3"/>
    <property type="match status" value="1"/>
</dbReference>